<feature type="domain" description="EF-hand" evidence="18">
    <location>
        <begin position="406"/>
        <end position="441"/>
    </location>
</feature>
<dbReference type="Proteomes" id="UP000683925">
    <property type="component" value="Unassembled WGS sequence"/>
</dbReference>
<evidence type="ECO:0000256" key="13">
    <source>
        <dbReference type="ARBA" id="ARBA00023212"/>
    </source>
</evidence>
<dbReference type="Pfam" id="PF00069">
    <property type="entry name" value="Pkinase"/>
    <property type="match status" value="1"/>
</dbReference>
<dbReference type="GO" id="GO:0005856">
    <property type="term" value="C:cytoskeleton"/>
    <property type="evidence" value="ECO:0007669"/>
    <property type="project" value="UniProtKB-SubCell"/>
</dbReference>
<dbReference type="PROSITE" id="PS00108">
    <property type="entry name" value="PROTEIN_KINASE_ST"/>
    <property type="match status" value="1"/>
</dbReference>
<evidence type="ECO:0000256" key="16">
    <source>
        <dbReference type="PROSITE-ProRule" id="PRU10141"/>
    </source>
</evidence>
<dbReference type="OrthoDB" id="309279at2759"/>
<dbReference type="EMBL" id="CAJJDP010000169">
    <property type="protein sequence ID" value="CAD8213945.1"/>
    <property type="molecule type" value="Genomic_DNA"/>
</dbReference>
<keyword evidence="8" id="KW-0677">Repeat</keyword>
<evidence type="ECO:0000256" key="4">
    <source>
        <dbReference type="ARBA" id="ARBA00022490"/>
    </source>
</evidence>
<dbReference type="PROSITE" id="PS50222">
    <property type="entry name" value="EF_HAND_2"/>
    <property type="match status" value="4"/>
</dbReference>
<reference evidence="19" key="1">
    <citation type="submission" date="2021-01" db="EMBL/GenBank/DDBJ databases">
        <authorList>
            <consortium name="Genoscope - CEA"/>
            <person name="William W."/>
        </authorList>
    </citation>
    <scope>NUCLEOTIDE SEQUENCE</scope>
</reference>
<comment type="similarity">
    <text evidence="14">Belongs to the protein kinase superfamily. Ser/Thr protein kinase family. CDPK subfamily.</text>
</comment>
<dbReference type="Pfam" id="PF13499">
    <property type="entry name" value="EF-hand_7"/>
    <property type="match status" value="2"/>
</dbReference>
<evidence type="ECO:0000256" key="2">
    <source>
        <dbReference type="ARBA" id="ARBA00004245"/>
    </source>
</evidence>
<dbReference type="FunFam" id="3.30.200.20:FF:001183">
    <property type="entry name" value="Uncharacterized protein"/>
    <property type="match status" value="1"/>
</dbReference>
<name>A0A8S1YIB4_PAROT</name>
<protein>
    <recommendedName>
        <fullName evidence="21">Calcium-dependent protein kinase</fullName>
    </recommendedName>
</protein>
<dbReference type="AlphaFoldDB" id="A0A8S1YIB4"/>
<dbReference type="FunFam" id="1.10.510.10:FF:000568">
    <property type="entry name" value="Calmodulin-domain protein kinase 1"/>
    <property type="match status" value="1"/>
</dbReference>
<evidence type="ECO:0000259" key="17">
    <source>
        <dbReference type="PROSITE" id="PS50011"/>
    </source>
</evidence>
<evidence type="ECO:0000256" key="3">
    <source>
        <dbReference type="ARBA" id="ARBA00005253"/>
    </source>
</evidence>
<evidence type="ECO:0000259" key="18">
    <source>
        <dbReference type="PROSITE" id="PS50222"/>
    </source>
</evidence>
<comment type="subcellular location">
    <subcellularLocation>
        <location evidence="2">Cytoplasm</location>
        <location evidence="2">Cytoskeleton</location>
    </subcellularLocation>
</comment>
<keyword evidence="9 16" id="KW-0547">Nucleotide-binding</keyword>
<evidence type="ECO:0000256" key="1">
    <source>
        <dbReference type="ARBA" id="ARBA00001946"/>
    </source>
</evidence>
<dbReference type="PROSITE" id="PS00107">
    <property type="entry name" value="PROTEIN_KINASE_ATP"/>
    <property type="match status" value="1"/>
</dbReference>
<keyword evidence="5" id="KW-0723">Serine/threonine-protein kinase</keyword>
<keyword evidence="6" id="KW-0808">Transferase</keyword>
<feature type="domain" description="Protein kinase" evidence="17">
    <location>
        <begin position="40"/>
        <end position="292"/>
    </location>
</feature>
<dbReference type="InterPro" id="IPR018247">
    <property type="entry name" value="EF_Hand_1_Ca_BS"/>
</dbReference>
<dbReference type="InterPro" id="IPR000719">
    <property type="entry name" value="Prot_kinase_dom"/>
</dbReference>
<feature type="domain" description="EF-hand" evidence="18">
    <location>
        <begin position="376"/>
        <end position="405"/>
    </location>
</feature>
<evidence type="ECO:0008006" key="21">
    <source>
        <dbReference type="Google" id="ProtNLM"/>
    </source>
</evidence>
<evidence type="ECO:0000256" key="7">
    <source>
        <dbReference type="ARBA" id="ARBA00022723"/>
    </source>
</evidence>
<keyword evidence="13" id="KW-0206">Cytoskeleton</keyword>
<dbReference type="CDD" id="cd00051">
    <property type="entry name" value="EFh"/>
    <property type="match status" value="1"/>
</dbReference>
<comment type="similarity">
    <text evidence="3">Belongs to the centrin family.</text>
</comment>
<dbReference type="GO" id="GO:0005524">
    <property type="term" value="F:ATP binding"/>
    <property type="evidence" value="ECO:0007669"/>
    <property type="project" value="UniProtKB-UniRule"/>
</dbReference>
<dbReference type="InterPro" id="IPR002048">
    <property type="entry name" value="EF_hand_dom"/>
</dbReference>
<evidence type="ECO:0000313" key="19">
    <source>
        <dbReference type="EMBL" id="CAD8213945.1"/>
    </source>
</evidence>
<gene>
    <name evidence="19" type="ORF">POCTA_138.1.T1660014</name>
</gene>
<dbReference type="CDD" id="cd05117">
    <property type="entry name" value="STKc_CAMK"/>
    <property type="match status" value="1"/>
</dbReference>
<proteinExistence type="inferred from homology"/>
<keyword evidence="20" id="KW-1185">Reference proteome</keyword>
<dbReference type="PROSITE" id="PS00018">
    <property type="entry name" value="EF_HAND_1"/>
    <property type="match status" value="4"/>
</dbReference>
<comment type="cofactor">
    <cofactor evidence="1">
        <name>Mg(2+)</name>
        <dbReference type="ChEBI" id="CHEBI:18420"/>
    </cofactor>
</comment>
<dbReference type="FunFam" id="1.10.238.10:FF:000178">
    <property type="entry name" value="Calmodulin-2 A"/>
    <property type="match status" value="1"/>
</dbReference>
<evidence type="ECO:0000256" key="8">
    <source>
        <dbReference type="ARBA" id="ARBA00022737"/>
    </source>
</evidence>
<keyword evidence="7" id="KW-0479">Metal-binding</keyword>
<keyword evidence="4" id="KW-0963">Cytoplasm</keyword>
<evidence type="ECO:0000256" key="15">
    <source>
        <dbReference type="ARBA" id="ARBA00025692"/>
    </source>
</evidence>
<evidence type="ECO:0000256" key="5">
    <source>
        <dbReference type="ARBA" id="ARBA00022527"/>
    </source>
</evidence>
<evidence type="ECO:0000256" key="12">
    <source>
        <dbReference type="ARBA" id="ARBA00022840"/>
    </source>
</evidence>
<keyword evidence="10" id="KW-0418">Kinase</keyword>
<feature type="domain" description="EF-hand" evidence="18">
    <location>
        <begin position="442"/>
        <end position="477"/>
    </location>
</feature>
<evidence type="ECO:0000256" key="10">
    <source>
        <dbReference type="ARBA" id="ARBA00022777"/>
    </source>
</evidence>
<dbReference type="OMA" id="MIVNSGN"/>
<evidence type="ECO:0000256" key="9">
    <source>
        <dbReference type="ARBA" id="ARBA00022741"/>
    </source>
</evidence>
<feature type="binding site" evidence="16">
    <location>
        <position position="73"/>
    </location>
    <ligand>
        <name>ATP</name>
        <dbReference type="ChEBI" id="CHEBI:30616"/>
    </ligand>
</feature>
<dbReference type="GO" id="GO:0005509">
    <property type="term" value="F:calcium ion binding"/>
    <property type="evidence" value="ECO:0007669"/>
    <property type="project" value="InterPro"/>
</dbReference>
<organism evidence="19 20">
    <name type="scientific">Paramecium octaurelia</name>
    <dbReference type="NCBI Taxonomy" id="43137"/>
    <lineage>
        <taxon>Eukaryota</taxon>
        <taxon>Sar</taxon>
        <taxon>Alveolata</taxon>
        <taxon>Ciliophora</taxon>
        <taxon>Intramacronucleata</taxon>
        <taxon>Oligohymenophorea</taxon>
        <taxon>Peniculida</taxon>
        <taxon>Parameciidae</taxon>
        <taxon>Paramecium</taxon>
    </lineage>
</organism>
<accession>A0A8S1YIB4</accession>
<dbReference type="PROSITE" id="PS50011">
    <property type="entry name" value="PROTEIN_KINASE_DOM"/>
    <property type="match status" value="1"/>
</dbReference>
<feature type="domain" description="EF-hand" evidence="18">
    <location>
        <begin position="340"/>
        <end position="375"/>
    </location>
</feature>
<dbReference type="SMART" id="SM00054">
    <property type="entry name" value="EFh"/>
    <property type="match status" value="4"/>
</dbReference>
<dbReference type="GO" id="GO:0004674">
    <property type="term" value="F:protein serine/threonine kinase activity"/>
    <property type="evidence" value="ECO:0007669"/>
    <property type="project" value="UniProtKB-KW"/>
</dbReference>
<evidence type="ECO:0000256" key="11">
    <source>
        <dbReference type="ARBA" id="ARBA00022837"/>
    </source>
</evidence>
<evidence type="ECO:0000256" key="14">
    <source>
        <dbReference type="ARBA" id="ARBA00024334"/>
    </source>
</evidence>
<dbReference type="InterPro" id="IPR017441">
    <property type="entry name" value="Protein_kinase_ATP_BS"/>
</dbReference>
<dbReference type="PANTHER" id="PTHR24349">
    <property type="entry name" value="SERINE/THREONINE-PROTEIN KINASE"/>
    <property type="match status" value="1"/>
</dbReference>
<dbReference type="InterPro" id="IPR050205">
    <property type="entry name" value="CDPK_Ser/Thr_kinases"/>
</dbReference>
<keyword evidence="12 16" id="KW-0067">ATP-binding</keyword>
<dbReference type="SMART" id="SM00220">
    <property type="entry name" value="S_TKc"/>
    <property type="match status" value="1"/>
</dbReference>
<evidence type="ECO:0000256" key="6">
    <source>
        <dbReference type="ARBA" id="ARBA00022679"/>
    </source>
</evidence>
<evidence type="ECO:0000313" key="20">
    <source>
        <dbReference type="Proteomes" id="UP000683925"/>
    </source>
</evidence>
<keyword evidence="11" id="KW-0106">Calcium</keyword>
<comment type="caution">
    <text evidence="19">The sequence shown here is derived from an EMBL/GenBank/DDBJ whole genome shotgun (WGS) entry which is preliminary data.</text>
</comment>
<comment type="function">
    <text evidence="15">Plays a fundamental role in microtubule organizing center structure and function. Component of the infraciliary lattice (ICL) and the ciliary basal bodies.</text>
</comment>
<dbReference type="InterPro" id="IPR008271">
    <property type="entry name" value="Ser/Thr_kinase_AS"/>
</dbReference>
<sequence>MLQNHLLILNNICLQYLNQIMIVNSGNLIVNIRHDIMSRYEKISQIGQGTFGKVYKVKNQANELRALKIIAKKDCAIQNEIENMKKLDHPNIMAVYEIAQDEQFYYIISQLCDGVELFDEIHKRIKSNKQFSEEEVRYIFKQILSGIAYAHDKNIIHRDIKPENILIDPTDQHVKIIDWGLSKDLTNIDFIKQRIGTIDYAAPEVLLEKGYDKKCDLWSCGVILYILLSGETPFPGQNTEEIEKKIISQKFNMKQKIWKTISVEAKNLLKNLLQQNPAKRYSAQQALESEWIQRKSEVGSTEISAQEMQSRLQHFSNFRCESKLVQATLHLMIQQNLTQEQQRQMRKTFQELDKNGDGKLSMEELKEHCSNGIDIKDLFSRIDTDHNGFIEFTEFLTAAVDMKKLVSADQLKQAFQLLDVNGDGFLEIEEIKKMFNGKIQVQEEQQWDQLLLEMDENRDGKISLDEYKEAITKFIDTSQNSSEIHTSSKVQEFEPSIIKKVKVNESPYKLRSRKFN</sequence>